<protein>
    <recommendedName>
        <fullName evidence="2">Peptidoglycan binding-like domain-containing protein</fullName>
    </recommendedName>
</protein>
<dbReference type="InterPro" id="IPR036366">
    <property type="entry name" value="PGBDSf"/>
</dbReference>
<dbReference type="InterPro" id="IPR002477">
    <property type="entry name" value="Peptidoglycan-bd-like"/>
</dbReference>
<name>A0ABQ6LEN7_9RHOB</name>
<evidence type="ECO:0000259" key="2">
    <source>
        <dbReference type="Pfam" id="PF01471"/>
    </source>
</evidence>
<gene>
    <name evidence="3" type="ORF">LNKW23_06600</name>
</gene>
<reference evidence="3 4" key="1">
    <citation type="submission" date="2023-04" db="EMBL/GenBank/DDBJ databases">
        <title>Marinoamorphus aggregata gen. nov., sp. Nov., isolate from tissue of brittle star Ophioplocus japonicus.</title>
        <authorList>
            <person name="Kawano K."/>
            <person name="Sawayama S."/>
            <person name="Nakagawa S."/>
        </authorList>
    </citation>
    <scope>NUCLEOTIDE SEQUENCE [LARGE SCALE GENOMIC DNA]</scope>
    <source>
        <strain evidence="3 4">NKW23</strain>
    </source>
</reference>
<evidence type="ECO:0000256" key="1">
    <source>
        <dbReference type="SAM" id="Coils"/>
    </source>
</evidence>
<dbReference type="Proteomes" id="UP001239909">
    <property type="component" value="Unassembled WGS sequence"/>
</dbReference>
<keyword evidence="4" id="KW-1185">Reference proteome</keyword>
<dbReference type="EMBL" id="BSYI01000003">
    <property type="protein sequence ID" value="GMG81447.1"/>
    <property type="molecule type" value="Genomic_DNA"/>
</dbReference>
<organism evidence="3 4">
    <name type="scientific">Paralimibaculum aggregatum</name>
    <dbReference type="NCBI Taxonomy" id="3036245"/>
    <lineage>
        <taxon>Bacteria</taxon>
        <taxon>Pseudomonadati</taxon>
        <taxon>Pseudomonadota</taxon>
        <taxon>Alphaproteobacteria</taxon>
        <taxon>Rhodobacterales</taxon>
        <taxon>Paracoccaceae</taxon>
        <taxon>Paralimibaculum</taxon>
    </lineage>
</organism>
<dbReference type="RefSeq" id="WP_285670101.1">
    <property type="nucleotide sequence ID" value="NZ_BSYI01000003.1"/>
</dbReference>
<sequence length="230" mass="25248">MANLSYGSTGRAVSKLQTMLNKVKARPKLKVDGIFGPLTRKAVLDFQKRHKDLADDGVAGSRTMKRLGEAAKGGGAPKEDPKAAATIRELEQFHAKIQKAEKQSAEERKRYRAACIKTSKVIAEQRKLLEAALSSADRSMGWFVEEMTQGAKREGIELKKVKASLAALMKAKDKQAHFARHKAELMRCLDAVDQHHMVIADWKVAMHSLHKLLAGLKQAGAAIEKAADGK</sequence>
<dbReference type="Gene3D" id="1.10.101.10">
    <property type="entry name" value="PGBD-like superfamily/PGBD"/>
    <property type="match status" value="1"/>
</dbReference>
<dbReference type="InterPro" id="IPR036365">
    <property type="entry name" value="PGBD-like_sf"/>
</dbReference>
<proteinExistence type="predicted"/>
<comment type="caution">
    <text evidence="3">The sequence shown here is derived from an EMBL/GenBank/DDBJ whole genome shotgun (WGS) entry which is preliminary data.</text>
</comment>
<dbReference type="Pfam" id="PF01471">
    <property type="entry name" value="PG_binding_1"/>
    <property type="match status" value="1"/>
</dbReference>
<evidence type="ECO:0000313" key="4">
    <source>
        <dbReference type="Proteomes" id="UP001239909"/>
    </source>
</evidence>
<evidence type="ECO:0000313" key="3">
    <source>
        <dbReference type="EMBL" id="GMG81447.1"/>
    </source>
</evidence>
<keyword evidence="1" id="KW-0175">Coiled coil</keyword>
<feature type="coiled-coil region" evidence="1">
    <location>
        <begin position="83"/>
        <end position="110"/>
    </location>
</feature>
<dbReference type="SUPFAM" id="SSF47090">
    <property type="entry name" value="PGBD-like"/>
    <property type="match status" value="1"/>
</dbReference>
<accession>A0ABQ6LEN7</accession>
<feature type="domain" description="Peptidoglycan binding-like" evidence="2">
    <location>
        <begin position="10"/>
        <end position="67"/>
    </location>
</feature>